<evidence type="ECO:0000259" key="1">
    <source>
        <dbReference type="Pfam" id="PF04389"/>
    </source>
</evidence>
<dbReference type="EMBL" id="SUPL01000003">
    <property type="protein sequence ID" value="TJY36520.1"/>
    <property type="molecule type" value="Genomic_DNA"/>
</dbReference>
<dbReference type="Proteomes" id="UP000307657">
    <property type="component" value="Unassembled WGS sequence"/>
</dbReference>
<dbReference type="SUPFAM" id="SSF53187">
    <property type="entry name" value="Zn-dependent exopeptidases"/>
    <property type="match status" value="1"/>
</dbReference>
<name>A0A4U0EXC9_9FLAO</name>
<keyword evidence="2" id="KW-0378">Hydrolase</keyword>
<dbReference type="GO" id="GO:0006508">
    <property type="term" value="P:proteolysis"/>
    <property type="evidence" value="ECO:0007669"/>
    <property type="project" value="InterPro"/>
</dbReference>
<accession>A0A4U0EXC9</accession>
<keyword evidence="3" id="KW-1185">Reference proteome</keyword>
<dbReference type="GO" id="GO:0008235">
    <property type="term" value="F:metalloexopeptidase activity"/>
    <property type="evidence" value="ECO:0007669"/>
    <property type="project" value="InterPro"/>
</dbReference>
<dbReference type="PANTHER" id="PTHR12147:SF26">
    <property type="entry name" value="PEPTIDASE M28 DOMAIN-CONTAINING PROTEIN"/>
    <property type="match status" value="1"/>
</dbReference>
<proteinExistence type="predicted"/>
<gene>
    <name evidence="2" type="ORF">E5167_07625</name>
</gene>
<comment type="caution">
    <text evidence="2">The sequence shown here is derived from an EMBL/GenBank/DDBJ whole genome shotgun (WGS) entry which is preliminary data.</text>
</comment>
<dbReference type="InterPro" id="IPR045175">
    <property type="entry name" value="M28_fam"/>
</dbReference>
<dbReference type="RefSeq" id="WP_136842721.1">
    <property type="nucleotide sequence ID" value="NZ_SUPL01000003.1"/>
</dbReference>
<dbReference type="Gene3D" id="3.40.630.10">
    <property type="entry name" value="Zn peptidases"/>
    <property type="match status" value="1"/>
</dbReference>
<sequence length="317" mass="35433">MKRITIIALLLSALVIGCKKKEETPSITITSDYIKDIVYFLASDELEGRNTGSEGIEKSATYIETKLKDYGVNPYFDTYRDNFKIDSLDAFNVVGFIEGSDPKLKDEVVIIGAHYDHIGRRAKPVEGDSIGNGANDNASGTSAVIAMAKYFAAKNNNKRSIMFALFSGEEMGLKGAKHLAERLKNENLNLYTMVNFEMLGVPFPDRDYQVFATGYDLSNMAEVLNKYAGNKLVGKSDEAAKFNLFKRSDNYAFYEHFKKPAQTISSSDLTNFDFYHHVDDEANIMDYNHMASTINNLFPALEGVINASSQEIKMNDE</sequence>
<organism evidence="2 3">
    <name type="scientific">Pontimicrobium aquaticum</name>
    <dbReference type="NCBI Taxonomy" id="2565367"/>
    <lineage>
        <taxon>Bacteria</taxon>
        <taxon>Pseudomonadati</taxon>
        <taxon>Bacteroidota</taxon>
        <taxon>Flavobacteriia</taxon>
        <taxon>Flavobacteriales</taxon>
        <taxon>Flavobacteriaceae</taxon>
        <taxon>Pontimicrobium</taxon>
    </lineage>
</organism>
<dbReference type="PANTHER" id="PTHR12147">
    <property type="entry name" value="METALLOPEPTIDASE M28 FAMILY MEMBER"/>
    <property type="match status" value="1"/>
</dbReference>
<protein>
    <submittedName>
        <fullName evidence="2">M20/M25/M40 family metallo-hydrolase</fullName>
    </submittedName>
</protein>
<dbReference type="PROSITE" id="PS51257">
    <property type="entry name" value="PROKAR_LIPOPROTEIN"/>
    <property type="match status" value="1"/>
</dbReference>
<dbReference type="OrthoDB" id="9764939at2"/>
<feature type="domain" description="Peptidase M28" evidence="1">
    <location>
        <begin position="92"/>
        <end position="294"/>
    </location>
</feature>
<dbReference type="InterPro" id="IPR007484">
    <property type="entry name" value="Peptidase_M28"/>
</dbReference>
<dbReference type="AlphaFoldDB" id="A0A4U0EXC9"/>
<reference evidence="2 3" key="1">
    <citation type="submission" date="2019-04" db="EMBL/GenBank/DDBJ databases">
        <title>Lacinutrix sp. nov., isolated from marine water.</title>
        <authorList>
            <person name="Kim W."/>
        </authorList>
    </citation>
    <scope>NUCLEOTIDE SEQUENCE [LARGE SCALE GENOMIC DNA]</scope>
    <source>
        <strain evidence="2 3">CAU 1491</strain>
    </source>
</reference>
<dbReference type="Pfam" id="PF04389">
    <property type="entry name" value="Peptidase_M28"/>
    <property type="match status" value="1"/>
</dbReference>
<evidence type="ECO:0000313" key="3">
    <source>
        <dbReference type="Proteomes" id="UP000307657"/>
    </source>
</evidence>
<evidence type="ECO:0000313" key="2">
    <source>
        <dbReference type="EMBL" id="TJY36520.1"/>
    </source>
</evidence>